<dbReference type="Proteomes" id="UP000041254">
    <property type="component" value="Unassembled WGS sequence"/>
</dbReference>
<name>A0A0G4ERA6_VITBC</name>
<organism evidence="1 2">
    <name type="scientific">Vitrella brassicaformis (strain CCMP3155)</name>
    <dbReference type="NCBI Taxonomy" id="1169540"/>
    <lineage>
        <taxon>Eukaryota</taxon>
        <taxon>Sar</taxon>
        <taxon>Alveolata</taxon>
        <taxon>Colpodellida</taxon>
        <taxon>Vitrellaceae</taxon>
        <taxon>Vitrella</taxon>
    </lineage>
</organism>
<dbReference type="InParanoid" id="A0A0G4ERA6"/>
<evidence type="ECO:0000313" key="2">
    <source>
        <dbReference type="Proteomes" id="UP000041254"/>
    </source>
</evidence>
<evidence type="ECO:0000313" key="1">
    <source>
        <dbReference type="EMBL" id="CEM00549.1"/>
    </source>
</evidence>
<sequence length="70" mass="7719">MGVAQAGDLITKPALLGLERQRKLRLQYPQLLGAEEVNPVRAIEELPGEVETLLKQSSMFKHCSCCEPIA</sequence>
<dbReference type="VEuPathDB" id="CryptoDB:Vbra_12818"/>
<gene>
    <name evidence="1" type="ORF">Vbra_12818</name>
</gene>
<reference evidence="1 2" key="1">
    <citation type="submission" date="2014-11" db="EMBL/GenBank/DDBJ databases">
        <authorList>
            <person name="Zhu J."/>
            <person name="Qi W."/>
            <person name="Song R."/>
        </authorList>
    </citation>
    <scope>NUCLEOTIDE SEQUENCE [LARGE SCALE GENOMIC DNA]</scope>
</reference>
<keyword evidence="2" id="KW-1185">Reference proteome</keyword>
<proteinExistence type="predicted"/>
<protein>
    <submittedName>
        <fullName evidence="1">Uncharacterized protein</fullName>
    </submittedName>
</protein>
<dbReference type="AlphaFoldDB" id="A0A0G4ERA6"/>
<accession>A0A0G4ERA6</accession>
<dbReference type="EMBL" id="CDMY01000295">
    <property type="protein sequence ID" value="CEM00549.1"/>
    <property type="molecule type" value="Genomic_DNA"/>
</dbReference>